<comment type="cofactor">
    <cofactor evidence="1">
        <name>Zn(2+)</name>
        <dbReference type="ChEBI" id="CHEBI:29105"/>
    </cofactor>
</comment>
<comment type="caution">
    <text evidence="8">The sequence shown here is derived from an EMBL/GenBank/DDBJ whole genome shotgun (WGS) entry which is preliminary data.</text>
</comment>
<dbReference type="RefSeq" id="WP_249831720.1">
    <property type="nucleotide sequence ID" value="NZ_JAMGBE010000003.1"/>
</dbReference>
<protein>
    <submittedName>
        <fullName evidence="8">Insulinase family protein</fullName>
    </submittedName>
</protein>
<dbReference type="PROSITE" id="PS00143">
    <property type="entry name" value="INSULINASE"/>
    <property type="match status" value="1"/>
</dbReference>
<dbReference type="InterPro" id="IPR011249">
    <property type="entry name" value="Metalloenz_LuxS/M16"/>
</dbReference>
<dbReference type="EMBL" id="JAMGBE010000003">
    <property type="protein sequence ID" value="MCL6730221.1"/>
    <property type="molecule type" value="Genomic_DNA"/>
</dbReference>
<evidence type="ECO:0000256" key="3">
    <source>
        <dbReference type="ARBA" id="ARBA00023049"/>
    </source>
</evidence>
<evidence type="ECO:0000256" key="1">
    <source>
        <dbReference type="ARBA" id="ARBA00001947"/>
    </source>
</evidence>
<keyword evidence="3" id="KW-0645">Protease</keyword>
<dbReference type="Pfam" id="PF00675">
    <property type="entry name" value="Peptidase_M16"/>
    <property type="match status" value="1"/>
</dbReference>
<keyword evidence="3" id="KW-0482">Metalloprotease</keyword>
<dbReference type="Pfam" id="PF05193">
    <property type="entry name" value="Peptidase_M16_C"/>
    <property type="match status" value="2"/>
</dbReference>
<organism evidence="8 9">
    <name type="scientific">Sphingomonas hankyongi</name>
    <dbReference type="NCBI Taxonomy" id="2908209"/>
    <lineage>
        <taxon>Bacteria</taxon>
        <taxon>Pseudomonadati</taxon>
        <taxon>Pseudomonadota</taxon>
        <taxon>Alphaproteobacteria</taxon>
        <taxon>Sphingomonadales</taxon>
        <taxon>Sphingomonadaceae</taxon>
        <taxon>Sphingomonas</taxon>
    </lineage>
</organism>
<reference evidence="8" key="1">
    <citation type="submission" date="2022-05" db="EMBL/GenBank/DDBJ databases">
        <authorList>
            <person name="Jo J.-H."/>
            <person name="Im W.-T."/>
        </authorList>
    </citation>
    <scope>NUCLEOTIDE SEQUENCE</scope>
    <source>
        <strain evidence="8">SE220</strain>
    </source>
</reference>
<feature type="domain" description="Peptidase M16 N-terminal" evidence="6">
    <location>
        <begin position="39"/>
        <end position="183"/>
    </location>
</feature>
<evidence type="ECO:0000259" key="6">
    <source>
        <dbReference type="Pfam" id="PF00675"/>
    </source>
</evidence>
<feature type="chain" id="PRO_5046191286" evidence="5">
    <location>
        <begin position="22"/>
        <end position="805"/>
    </location>
</feature>
<dbReference type="PANTHER" id="PTHR11851:SF49">
    <property type="entry name" value="MITOCHONDRIAL-PROCESSING PEPTIDASE SUBUNIT ALPHA"/>
    <property type="match status" value="1"/>
</dbReference>
<feature type="domain" description="Peptidase M16 C-terminal" evidence="7">
    <location>
        <begin position="580"/>
        <end position="737"/>
    </location>
</feature>
<dbReference type="Gene3D" id="3.30.830.10">
    <property type="entry name" value="Metalloenzyme, LuxS/M16 peptidase-like"/>
    <property type="match status" value="3"/>
</dbReference>
<keyword evidence="5" id="KW-0732">Signal</keyword>
<evidence type="ECO:0000256" key="4">
    <source>
        <dbReference type="RuleBase" id="RU004447"/>
    </source>
</evidence>
<name>A0ABT0S3P0_9SPHN</name>
<evidence type="ECO:0000256" key="5">
    <source>
        <dbReference type="SAM" id="SignalP"/>
    </source>
</evidence>
<dbReference type="InterPro" id="IPR007863">
    <property type="entry name" value="Peptidase_M16_C"/>
</dbReference>
<proteinExistence type="inferred from homology"/>
<comment type="similarity">
    <text evidence="2 4">Belongs to the peptidase M16 family.</text>
</comment>
<dbReference type="SUPFAM" id="SSF63411">
    <property type="entry name" value="LuxS/MPP-like metallohydrolase"/>
    <property type="match status" value="3"/>
</dbReference>
<sequence length="805" mass="85689">MTRAQIILAAIALVASAPASAELDLARADVSHLPNGLTVIVLEDHSFPVVSVQMLYKSGSAAETTGKTGLAHFLEHLAFRGSKNFPNAQATELIYDAGGEWHGYTAMDQTTYFSTMPKADLGLLLRIEADRMARTVIDPAAIQAEKGAVITELHSYENDPASVLLETVTRTALQAHPYGSPMAGYVSDVERLTIDDARAYYSSHYAPANAVLAVVGDFQSAEAKALIAKSFADVPSRPVAPPTLTIEPSQRGERRTEMLGPVDRRFFQLAYPSPAASSPDFVPLLLLQEILAGGSGLNLRQSDWTGTAATKGSLLFGVTEDIATWLPPTRDSFLFTVSGSIGAKAEQAETERLIESRIAVLRDRPVAQSRLNEAKASVIRAIAEDVLTTEDAAHQLAFFEGIGALDVLLDLPARISAVTTADVRRVAQAYLVPQRLTTGWMIPGAPPSGTVPRATPRSMGDRTGTVAPTVVASEPQLRRLTGGLPAIVQFNPLSDTAAVELLLSGPVEGGAHPEQLAGLDAVVRSGRPNDLTNLVAQSVAAARTGPRIAEPPSEDPATRLEQLMAAQMDSQPRKAPMPLAVIVSGNFPSSAALDMLEKQLGQARPAKLPMASPTPTRSNGLSVVSERISRPLSQGAIGYVVEGPPPASRDAFAWRMLLYVLTHDYSGRLGRSAIGDKGIVYHIYSQVRTDGRRSWVTISTGVDPGKADAMEAELRAQLAALVSSPPSPAEARAARNHLLGRDLTASQSNEELAAKLAQQFVETGGLRPHDQLVRELDQVSPSDLAAAARGFGHGTIIRVDVETRP</sequence>
<feature type="signal peptide" evidence="5">
    <location>
        <begin position="1"/>
        <end position="21"/>
    </location>
</feature>
<dbReference type="PANTHER" id="PTHR11851">
    <property type="entry name" value="METALLOPROTEASE"/>
    <property type="match status" value="1"/>
</dbReference>
<evidence type="ECO:0000259" key="7">
    <source>
        <dbReference type="Pfam" id="PF05193"/>
    </source>
</evidence>
<dbReference type="InterPro" id="IPR050361">
    <property type="entry name" value="MPP/UQCRC_Complex"/>
</dbReference>
<evidence type="ECO:0000313" key="9">
    <source>
        <dbReference type="Proteomes" id="UP001165342"/>
    </source>
</evidence>
<evidence type="ECO:0000256" key="2">
    <source>
        <dbReference type="ARBA" id="ARBA00007261"/>
    </source>
</evidence>
<dbReference type="Proteomes" id="UP001165342">
    <property type="component" value="Unassembled WGS sequence"/>
</dbReference>
<evidence type="ECO:0000313" key="8">
    <source>
        <dbReference type="EMBL" id="MCL6730221.1"/>
    </source>
</evidence>
<keyword evidence="9" id="KW-1185">Reference proteome</keyword>
<gene>
    <name evidence="8" type="ORF">LZ538_09165</name>
</gene>
<keyword evidence="3" id="KW-0378">Hydrolase</keyword>
<dbReference type="InterPro" id="IPR011765">
    <property type="entry name" value="Pept_M16_N"/>
</dbReference>
<dbReference type="InterPro" id="IPR001431">
    <property type="entry name" value="Pept_M16_Zn_BS"/>
</dbReference>
<accession>A0ABT0S3P0</accession>
<feature type="domain" description="Peptidase M16 C-terminal" evidence="7">
    <location>
        <begin position="192"/>
        <end position="376"/>
    </location>
</feature>